<keyword evidence="2" id="KW-1185">Reference proteome</keyword>
<dbReference type="Proteomes" id="UP000036959">
    <property type="component" value="Unassembled WGS sequence"/>
</dbReference>
<evidence type="ECO:0000313" key="1">
    <source>
        <dbReference type="EMBL" id="KND60735.1"/>
    </source>
</evidence>
<name>A0A0L0MEN5_9BURK</name>
<gene>
    <name evidence="1" type="ORF">BVER_05543c</name>
</gene>
<accession>A0A0L0MEN5</accession>
<proteinExistence type="predicted"/>
<evidence type="ECO:0000313" key="2">
    <source>
        <dbReference type="Proteomes" id="UP000036959"/>
    </source>
</evidence>
<sequence>MQFWRIPPTLGRSRTMSTLEALHAIVTDDRAPQIIRDHIVDSLQFALRNQPGYFTRKEIEWLAKWDDTRIPIAATKLLKDM</sequence>
<dbReference type="EMBL" id="LFJJ01000047">
    <property type="protein sequence ID" value="KND60735.1"/>
    <property type="molecule type" value="Genomic_DNA"/>
</dbReference>
<comment type="caution">
    <text evidence="1">The sequence shown here is derived from an EMBL/GenBank/DDBJ whole genome shotgun (WGS) entry which is preliminary data.</text>
</comment>
<reference evidence="2" key="1">
    <citation type="submission" date="2015-06" db="EMBL/GenBank/DDBJ databases">
        <title>Comparative genomics of Burkholderia leaf nodule symbionts.</title>
        <authorList>
            <person name="Carlier A."/>
            <person name="Eberl L."/>
            <person name="Pinto-Carbo M."/>
        </authorList>
    </citation>
    <scope>NUCLEOTIDE SEQUENCE [LARGE SCALE GENOMIC DNA]</scope>
    <source>
        <strain evidence="2">UZHbot4</strain>
    </source>
</reference>
<dbReference type="AlphaFoldDB" id="A0A0L0MEN5"/>
<protein>
    <submittedName>
        <fullName evidence="1">Uncharacterized protein</fullName>
    </submittedName>
</protein>
<dbReference type="PATRIC" id="fig|242163.4.peg.5449"/>
<organism evidence="1 2">
    <name type="scientific">Candidatus Burkholderia verschuerenii</name>
    <dbReference type="NCBI Taxonomy" id="242163"/>
    <lineage>
        <taxon>Bacteria</taxon>
        <taxon>Pseudomonadati</taxon>
        <taxon>Pseudomonadota</taxon>
        <taxon>Betaproteobacteria</taxon>
        <taxon>Burkholderiales</taxon>
        <taxon>Burkholderiaceae</taxon>
        <taxon>Burkholderia</taxon>
    </lineage>
</organism>